<evidence type="ECO:0000256" key="1">
    <source>
        <dbReference type="ARBA" id="ARBA00008791"/>
    </source>
</evidence>
<reference evidence="3 5" key="1">
    <citation type="submission" date="2018-03" db="EMBL/GenBank/DDBJ databases">
        <title>Genomic Encyclopedia of Archaeal and Bacterial Type Strains, Phase II (KMG-II): from individual species to whole genera.</title>
        <authorList>
            <person name="Goeker M."/>
        </authorList>
    </citation>
    <scope>NUCLEOTIDE SEQUENCE [LARGE SCALE GENOMIC DNA]</scope>
    <source>
        <strain evidence="3 5">DSM 21548</strain>
    </source>
</reference>
<protein>
    <submittedName>
        <fullName evidence="3">Nucleotide-binding universal stress UspA family protein</fullName>
    </submittedName>
    <submittedName>
        <fullName evidence="4">Universal stress protein</fullName>
    </submittedName>
</protein>
<dbReference type="EMBL" id="PYAU01000001">
    <property type="protein sequence ID" value="PSL37036.1"/>
    <property type="molecule type" value="Genomic_DNA"/>
</dbReference>
<keyword evidence="6" id="KW-1185">Reference proteome</keyword>
<dbReference type="RefSeq" id="WP_106562235.1">
    <property type="nucleotide sequence ID" value="NZ_PYAU01000001.1"/>
</dbReference>
<name>A0A2P8GSU1_9MICO</name>
<evidence type="ECO:0000313" key="3">
    <source>
        <dbReference type="EMBL" id="PSL37036.1"/>
    </source>
</evidence>
<proteinExistence type="inferred from homology"/>
<dbReference type="PANTHER" id="PTHR46268">
    <property type="entry name" value="STRESS RESPONSE PROTEIN NHAX"/>
    <property type="match status" value="1"/>
</dbReference>
<dbReference type="CDD" id="cd00293">
    <property type="entry name" value="USP-like"/>
    <property type="match status" value="1"/>
</dbReference>
<evidence type="ECO:0000313" key="4">
    <source>
        <dbReference type="EMBL" id="RUQ81807.1"/>
    </source>
</evidence>
<dbReference type="Gene3D" id="3.40.50.12370">
    <property type="match status" value="1"/>
</dbReference>
<evidence type="ECO:0000313" key="6">
    <source>
        <dbReference type="Proteomes" id="UP000268291"/>
    </source>
</evidence>
<organism evidence="3 5">
    <name type="scientific">Labedella gwakjiensis</name>
    <dbReference type="NCBI Taxonomy" id="390269"/>
    <lineage>
        <taxon>Bacteria</taxon>
        <taxon>Bacillati</taxon>
        <taxon>Actinomycetota</taxon>
        <taxon>Actinomycetes</taxon>
        <taxon>Micrococcales</taxon>
        <taxon>Microbacteriaceae</taxon>
        <taxon>Labedella</taxon>
    </lineage>
</organism>
<dbReference type="OrthoDB" id="5242641at2"/>
<feature type="domain" description="UspA" evidence="2">
    <location>
        <begin position="149"/>
        <end position="281"/>
    </location>
</feature>
<dbReference type="SUPFAM" id="SSF52402">
    <property type="entry name" value="Adenine nucleotide alpha hydrolases-like"/>
    <property type="match status" value="2"/>
</dbReference>
<evidence type="ECO:0000313" key="5">
    <source>
        <dbReference type="Proteomes" id="UP000241203"/>
    </source>
</evidence>
<comment type="caution">
    <text evidence="3">The sequence shown here is derived from an EMBL/GenBank/DDBJ whole genome shotgun (WGS) entry which is preliminary data.</text>
</comment>
<dbReference type="InterPro" id="IPR006016">
    <property type="entry name" value="UspA"/>
</dbReference>
<dbReference type="Pfam" id="PF00582">
    <property type="entry name" value="Usp"/>
    <property type="match status" value="2"/>
</dbReference>
<evidence type="ECO:0000259" key="2">
    <source>
        <dbReference type="Pfam" id="PF00582"/>
    </source>
</evidence>
<comment type="similarity">
    <text evidence="1">Belongs to the universal stress protein A family.</text>
</comment>
<dbReference type="Proteomes" id="UP000241203">
    <property type="component" value="Unassembled WGS sequence"/>
</dbReference>
<accession>A0A2P8GSU1</accession>
<dbReference type="AlphaFoldDB" id="A0A2P8GSU1"/>
<gene>
    <name evidence="3" type="ORF">CLV49_0642</name>
    <name evidence="4" type="ORF">ELQ93_17395</name>
</gene>
<dbReference type="EMBL" id="RZGY01000005">
    <property type="protein sequence ID" value="RUQ81807.1"/>
    <property type="molecule type" value="Genomic_DNA"/>
</dbReference>
<dbReference type="PANTHER" id="PTHR46268:SF6">
    <property type="entry name" value="UNIVERSAL STRESS PROTEIN UP12"/>
    <property type="match status" value="1"/>
</dbReference>
<reference evidence="4 6" key="2">
    <citation type="submission" date="2018-12" db="EMBL/GenBank/DDBJ databases">
        <authorList>
            <person name="hu s."/>
            <person name="Xu Y."/>
            <person name="Xu B."/>
            <person name="Li F."/>
        </authorList>
    </citation>
    <scope>NUCLEOTIDE SEQUENCE [LARGE SCALE GENOMIC DNA]</scope>
    <source>
        <strain evidence="4 6">KSW2-17</strain>
    </source>
</reference>
<feature type="domain" description="UspA" evidence="2">
    <location>
        <begin position="2"/>
        <end position="136"/>
    </location>
</feature>
<dbReference type="Proteomes" id="UP000268291">
    <property type="component" value="Unassembled WGS sequence"/>
</dbReference>
<sequence>MRFIVGYTDTPAGKDALALGVRLARARGARLEIVLVLTSSDRPTLTPAAPSYDRYVRELADGWLAKAKSRVPEGVEADTHVVYAESLAEGLLDASKRLEGSMIVVGGASDGLRGRYTIGTVPRALLHSAVVPVALAPRGIRKLETTGITRVTCAIGTRPGADRLLDAAVAAASRANAPLRLLSLVAIDLPANASDEAKAAAEEHATRVLDYAKQHLPDGVDAEVVIATGSRIEDAVASVAWDPEEVVLVGSSRLAASGHLFLGTTAAKMLRELPVPMIVVPRDSVLTIEG</sequence>